<comment type="caution">
    <text evidence="2">The sequence shown here is derived from an EMBL/GenBank/DDBJ whole genome shotgun (WGS) entry which is preliminary data.</text>
</comment>
<evidence type="ECO:0000313" key="2">
    <source>
        <dbReference type="EMBL" id="MPM45499.1"/>
    </source>
</evidence>
<dbReference type="AlphaFoldDB" id="A0A644ZX09"/>
<accession>A0A644ZX09</accession>
<dbReference type="PANTHER" id="PTHR35804">
    <property type="entry name" value="LYSINE EXPORTER LYSO"/>
    <property type="match status" value="1"/>
</dbReference>
<feature type="transmembrane region" description="Helical" evidence="1">
    <location>
        <begin position="70"/>
        <end position="93"/>
    </location>
</feature>
<protein>
    <submittedName>
        <fullName evidence="2">Lysine exporter LysO</fullName>
    </submittedName>
</protein>
<dbReference type="EMBL" id="VSSQ01010897">
    <property type="protein sequence ID" value="MPM45499.1"/>
    <property type="molecule type" value="Genomic_DNA"/>
</dbReference>
<feature type="transmembrane region" description="Helical" evidence="1">
    <location>
        <begin position="114"/>
        <end position="134"/>
    </location>
</feature>
<dbReference type="GO" id="GO:0005886">
    <property type="term" value="C:plasma membrane"/>
    <property type="evidence" value="ECO:0007669"/>
    <property type="project" value="TreeGrafter"/>
</dbReference>
<dbReference type="PANTHER" id="PTHR35804:SF1">
    <property type="entry name" value="LYSINE EXPORTER LYSO"/>
    <property type="match status" value="1"/>
</dbReference>
<dbReference type="InterPro" id="IPR005642">
    <property type="entry name" value="LysO"/>
</dbReference>
<dbReference type="Pfam" id="PF03956">
    <property type="entry name" value="Lys_export"/>
    <property type="match status" value="2"/>
</dbReference>
<evidence type="ECO:0000256" key="1">
    <source>
        <dbReference type="SAM" id="Phobius"/>
    </source>
</evidence>
<keyword evidence="1" id="KW-1133">Transmembrane helix</keyword>
<feature type="transmembrane region" description="Helical" evidence="1">
    <location>
        <begin position="140"/>
        <end position="160"/>
    </location>
</feature>
<feature type="transmembrane region" description="Helical" evidence="1">
    <location>
        <begin position="32"/>
        <end position="50"/>
    </location>
</feature>
<gene>
    <name evidence="2" type="primary">lysO_9</name>
    <name evidence="2" type="ORF">SDC9_92186</name>
</gene>
<reference evidence="2" key="1">
    <citation type="submission" date="2019-08" db="EMBL/GenBank/DDBJ databases">
        <authorList>
            <person name="Kucharzyk K."/>
            <person name="Murdoch R.W."/>
            <person name="Higgins S."/>
            <person name="Loffler F."/>
        </authorList>
    </citation>
    <scope>NUCLEOTIDE SEQUENCE</scope>
</reference>
<organism evidence="2">
    <name type="scientific">bioreactor metagenome</name>
    <dbReference type="NCBI Taxonomy" id="1076179"/>
    <lineage>
        <taxon>unclassified sequences</taxon>
        <taxon>metagenomes</taxon>
        <taxon>ecological metagenomes</taxon>
    </lineage>
</organism>
<proteinExistence type="predicted"/>
<feature type="transmembrane region" description="Helical" evidence="1">
    <location>
        <begin position="6"/>
        <end position="25"/>
    </location>
</feature>
<sequence length="314" mass="34338">MDTLWYLAKLALALLLGVLSARTLGVHRFNRVSAYAQTVLVWLLLFFMGVNTGGIEDISSQFGTIGLSALVLTLLAVVGTIAVSLLFSFLLSPSSKEEGIAIAKRKEQSLLRRFYDIIKEPLLLVSIVIVGLALRLGTNLFSWFDSSLVTYLLYTLLFFVGMGMVHKKISFKGVFSDRSLLLLPLYTIGGTYLGALLAPLLTPYTLSEAMGMLSGFGWYSLSGILISDLGFPVLGSISFLSNLLRESFSFFLIPLFGRLGKRFYYPAVCNAGATSMDVTLVLLSSHFGTRTMVGSIYHGVIMSLAAPLLIPFFF</sequence>
<keyword evidence="1" id="KW-0812">Transmembrane</keyword>
<feature type="transmembrane region" description="Helical" evidence="1">
    <location>
        <begin position="295"/>
        <end position="313"/>
    </location>
</feature>
<keyword evidence="1" id="KW-0472">Membrane</keyword>
<name>A0A644ZX09_9ZZZZ</name>
<feature type="transmembrane region" description="Helical" evidence="1">
    <location>
        <begin position="221"/>
        <end position="243"/>
    </location>
</feature>
<feature type="transmembrane region" description="Helical" evidence="1">
    <location>
        <begin position="180"/>
        <end position="201"/>
    </location>
</feature>
<dbReference type="GO" id="GO:0015661">
    <property type="term" value="F:L-lysine efflux transmembrane transporter activity"/>
    <property type="evidence" value="ECO:0007669"/>
    <property type="project" value="InterPro"/>
</dbReference>